<evidence type="ECO:0000256" key="6">
    <source>
        <dbReference type="PROSITE-ProRule" id="PRU00169"/>
    </source>
</evidence>
<gene>
    <name evidence="10" type="ORF">NBH00_17680</name>
</gene>
<dbReference type="PANTHER" id="PTHR48111">
    <property type="entry name" value="REGULATOR OF RPOS"/>
    <property type="match status" value="1"/>
</dbReference>
<dbReference type="PROSITE" id="PS50110">
    <property type="entry name" value="RESPONSE_REGULATORY"/>
    <property type="match status" value="1"/>
</dbReference>
<feature type="modified residue" description="4-aspartylphosphate" evidence="6">
    <location>
        <position position="57"/>
    </location>
</feature>
<dbReference type="Gene3D" id="3.40.50.2300">
    <property type="match status" value="1"/>
</dbReference>
<dbReference type="SMART" id="SM00862">
    <property type="entry name" value="Trans_reg_C"/>
    <property type="match status" value="1"/>
</dbReference>
<evidence type="ECO:0000256" key="5">
    <source>
        <dbReference type="ARBA" id="ARBA00023163"/>
    </source>
</evidence>
<evidence type="ECO:0000256" key="2">
    <source>
        <dbReference type="ARBA" id="ARBA00023012"/>
    </source>
</evidence>
<evidence type="ECO:0000259" key="9">
    <source>
        <dbReference type="PROSITE" id="PS51755"/>
    </source>
</evidence>
<evidence type="ECO:0000256" key="4">
    <source>
        <dbReference type="ARBA" id="ARBA00023125"/>
    </source>
</evidence>
<keyword evidence="3" id="KW-0805">Transcription regulation</keyword>
<sequence length="240" mass="26783">MIDDARSTILLIEDDPATRTFLADNLTADGYEIRVAGSVREGVHELRTQFPDLVVLDVGLPDGSGLDLVRAVRRADGVTERVDPRTPMLVLSGRSEVLDRVRGLEQGADDYLCKPFGYGELRCRIATLLRRAQDRGPRGSVRVGGLVIDPLAREVWLDERPVDLSQKEFELLRTLSQDPGRVYSKQELVQAVWQTTSLGSSRTLDAHACRLRQKLAGSDQRFIQNVWGVGYKLVESRSRA</sequence>
<evidence type="ECO:0000313" key="10">
    <source>
        <dbReference type="EMBL" id="UTI63184.1"/>
    </source>
</evidence>
<dbReference type="CDD" id="cd00383">
    <property type="entry name" value="trans_reg_C"/>
    <property type="match status" value="1"/>
</dbReference>
<dbReference type="InterPro" id="IPR011006">
    <property type="entry name" value="CheY-like_superfamily"/>
</dbReference>
<accession>A0ABY5DNJ5</accession>
<dbReference type="EMBL" id="CP098502">
    <property type="protein sequence ID" value="UTI63184.1"/>
    <property type="molecule type" value="Genomic_DNA"/>
</dbReference>
<keyword evidence="1 6" id="KW-0597">Phosphoprotein</keyword>
<dbReference type="InterPro" id="IPR001789">
    <property type="entry name" value="Sig_transdc_resp-reg_receiver"/>
</dbReference>
<dbReference type="Proteomes" id="UP001056035">
    <property type="component" value="Chromosome"/>
</dbReference>
<evidence type="ECO:0000256" key="3">
    <source>
        <dbReference type="ARBA" id="ARBA00023015"/>
    </source>
</evidence>
<dbReference type="InterPro" id="IPR001867">
    <property type="entry name" value="OmpR/PhoB-type_DNA-bd"/>
</dbReference>
<dbReference type="Gene3D" id="6.10.250.690">
    <property type="match status" value="1"/>
</dbReference>
<evidence type="ECO:0000256" key="1">
    <source>
        <dbReference type="ARBA" id="ARBA00022553"/>
    </source>
</evidence>
<keyword evidence="5" id="KW-0804">Transcription</keyword>
<reference evidence="10 11" key="1">
    <citation type="submission" date="2022-06" db="EMBL/GenBank/DDBJ databases">
        <title>Paraconexibacter antarcticus.</title>
        <authorList>
            <person name="Kim C.S."/>
        </authorList>
    </citation>
    <scope>NUCLEOTIDE SEQUENCE [LARGE SCALE GENOMIC DNA]</scope>
    <source>
        <strain evidence="10 11">02-257</strain>
    </source>
</reference>
<keyword evidence="2" id="KW-0902">Two-component regulatory system</keyword>
<proteinExistence type="predicted"/>
<evidence type="ECO:0000256" key="7">
    <source>
        <dbReference type="PROSITE-ProRule" id="PRU01091"/>
    </source>
</evidence>
<keyword evidence="11" id="KW-1185">Reference proteome</keyword>
<dbReference type="InterPro" id="IPR036388">
    <property type="entry name" value="WH-like_DNA-bd_sf"/>
</dbReference>
<dbReference type="SMART" id="SM00448">
    <property type="entry name" value="REC"/>
    <property type="match status" value="1"/>
</dbReference>
<dbReference type="Pfam" id="PF00072">
    <property type="entry name" value="Response_reg"/>
    <property type="match status" value="1"/>
</dbReference>
<dbReference type="Gene3D" id="1.10.10.10">
    <property type="entry name" value="Winged helix-like DNA-binding domain superfamily/Winged helix DNA-binding domain"/>
    <property type="match status" value="1"/>
</dbReference>
<evidence type="ECO:0000259" key="8">
    <source>
        <dbReference type="PROSITE" id="PS50110"/>
    </source>
</evidence>
<evidence type="ECO:0000313" key="11">
    <source>
        <dbReference type="Proteomes" id="UP001056035"/>
    </source>
</evidence>
<organism evidence="10 11">
    <name type="scientific">Paraconexibacter antarcticus</name>
    <dbReference type="NCBI Taxonomy" id="2949664"/>
    <lineage>
        <taxon>Bacteria</taxon>
        <taxon>Bacillati</taxon>
        <taxon>Actinomycetota</taxon>
        <taxon>Thermoleophilia</taxon>
        <taxon>Solirubrobacterales</taxon>
        <taxon>Paraconexibacteraceae</taxon>
        <taxon>Paraconexibacter</taxon>
    </lineage>
</organism>
<feature type="DNA-binding region" description="OmpR/PhoB-type" evidence="7">
    <location>
        <begin position="138"/>
        <end position="235"/>
    </location>
</feature>
<name>A0ABY5DNJ5_9ACTN</name>
<dbReference type="PANTHER" id="PTHR48111:SF1">
    <property type="entry name" value="TWO-COMPONENT RESPONSE REGULATOR ORR33"/>
    <property type="match status" value="1"/>
</dbReference>
<feature type="domain" description="OmpR/PhoB-type" evidence="9">
    <location>
        <begin position="138"/>
        <end position="235"/>
    </location>
</feature>
<dbReference type="SUPFAM" id="SSF52172">
    <property type="entry name" value="CheY-like"/>
    <property type="match status" value="1"/>
</dbReference>
<dbReference type="Pfam" id="PF00486">
    <property type="entry name" value="Trans_reg_C"/>
    <property type="match status" value="1"/>
</dbReference>
<dbReference type="PROSITE" id="PS51755">
    <property type="entry name" value="OMPR_PHOB"/>
    <property type="match status" value="1"/>
</dbReference>
<feature type="domain" description="Response regulatory" evidence="8">
    <location>
        <begin position="8"/>
        <end position="129"/>
    </location>
</feature>
<keyword evidence="4 7" id="KW-0238">DNA-binding</keyword>
<dbReference type="InterPro" id="IPR039420">
    <property type="entry name" value="WalR-like"/>
</dbReference>
<protein>
    <submittedName>
        <fullName evidence="10">Response regulator transcription factor</fullName>
    </submittedName>
</protein>
<dbReference type="RefSeq" id="WP_254569917.1">
    <property type="nucleotide sequence ID" value="NZ_CP098502.1"/>
</dbReference>
<dbReference type="CDD" id="cd17574">
    <property type="entry name" value="REC_OmpR"/>
    <property type="match status" value="1"/>
</dbReference>